<keyword evidence="4" id="KW-0862">Zinc</keyword>
<dbReference type="GO" id="GO:0008270">
    <property type="term" value="F:zinc ion binding"/>
    <property type="evidence" value="ECO:0007669"/>
    <property type="project" value="UniProtKB-KW"/>
</dbReference>
<evidence type="ECO:0000256" key="2">
    <source>
        <dbReference type="ARBA" id="ARBA00022737"/>
    </source>
</evidence>
<feature type="domain" description="C2H2-type" evidence="7">
    <location>
        <begin position="354"/>
        <end position="383"/>
    </location>
</feature>
<evidence type="ECO:0000313" key="8">
    <source>
        <dbReference type="EMBL" id="OLY78452.1"/>
    </source>
</evidence>
<dbReference type="GO" id="GO:0031519">
    <property type="term" value="C:PcG protein complex"/>
    <property type="evidence" value="ECO:0007669"/>
    <property type="project" value="TreeGrafter"/>
</dbReference>
<dbReference type="GO" id="GO:0000978">
    <property type="term" value="F:RNA polymerase II cis-regulatory region sequence-specific DNA binding"/>
    <property type="evidence" value="ECO:0007669"/>
    <property type="project" value="TreeGrafter"/>
</dbReference>
<evidence type="ECO:0000256" key="6">
    <source>
        <dbReference type="SAM" id="MobiDB-lite"/>
    </source>
</evidence>
<dbReference type="FunFam" id="3.30.160.60:FF:002343">
    <property type="entry name" value="Zinc finger protein 33A"/>
    <property type="match status" value="1"/>
</dbReference>
<name>A0A1R0GNI7_9FUNG</name>
<feature type="compositionally biased region" description="Gly residues" evidence="6">
    <location>
        <begin position="820"/>
        <end position="831"/>
    </location>
</feature>
<evidence type="ECO:0000256" key="5">
    <source>
        <dbReference type="PROSITE-ProRule" id="PRU00042"/>
    </source>
</evidence>
<sequence>MSYQEKYQVSDNGSYGWENSQFRGVHNQNDQHPRISSQDQDKNSNSLKNSRAQNFPQSQAQQLIPNQRQASQNQHHFSQIQHQIPQKQHQLSQTHQQITQNQVQMSQSQHHLPQNQPQISQIQHQIPQSQHQIPQNQNQIHHNQHQITQTQRQLPQNQHQLLQNQNINQNQNQHQIPQNQQQLMSQNQHQIHQTQQHMSQNQQPDRINQIQHKEHNINYNDQKNQALKSDLNQIQQDQLHMQFYKNQYKLNSQKDSPGNIVTTSSVKRGRPKEKNSSADKIPSNDSANENFTGNSDIHKELFQKLQEQADLNHGRLDENGRREYPCNVTDCGKIFYQRAHLNIHLRSHIGYKPYKCLFPSCGKSFTQQGNLRTHERKHTGEKPYACGFMGCSKKFTQAGNLKTHIRKIHQIDDISKLKPNVSSNDSQIDISRKYLSETQQILAQEGYQYDHNNQMVQNLSHQNKATNNQTLSNQANSQDHKDSFSFQHQSQKNHQFRQQPQYQIQLDQRSQPQFESQRQFQDHQQHIQPVNQTNRNNTDMLGSPQNSNIPLQRIAAINNPTETQYLSPQPYYRNMTSQSSDMQRNKNSGSFNEYQAYPQTQLKQQNNYENVAANKQFQDQSIGGGIRMSFINKNSPRGDGKVLQSNAIDDQTSNKNLNHISNAGSNVNPDISPGRFNSQNADNSNIQNPRFSSNYNSPLNTHSIMSSDFGSVQNPNIAVNQSSHLALNKNSGTNSGINSVLPTDPYSKSNSNSDDASNHNSFNKSLSRDKVTESNKLLGLTAKSNDDKTDIKVASANKSYFASASSLVSGRNPNLEYKGISGGNKSGGGVVQGDNSYSIDGQNN</sequence>
<gene>
    <name evidence="8" type="ORF">AYI68_g7496</name>
</gene>
<dbReference type="PANTHER" id="PTHR14003">
    <property type="entry name" value="TRANSCRIPTIONAL REPRESSOR PROTEIN YY"/>
    <property type="match status" value="1"/>
</dbReference>
<keyword evidence="3 5" id="KW-0863">Zinc-finger</keyword>
<dbReference type="PANTHER" id="PTHR14003:SF19">
    <property type="entry name" value="YY2 TRANSCRIPTION FACTOR"/>
    <property type="match status" value="1"/>
</dbReference>
<dbReference type="EMBL" id="LSSL01006377">
    <property type="protein sequence ID" value="OLY78452.1"/>
    <property type="molecule type" value="Genomic_DNA"/>
</dbReference>
<organism evidence="8 9">
    <name type="scientific">Smittium mucronatum</name>
    <dbReference type="NCBI Taxonomy" id="133383"/>
    <lineage>
        <taxon>Eukaryota</taxon>
        <taxon>Fungi</taxon>
        <taxon>Fungi incertae sedis</taxon>
        <taxon>Zoopagomycota</taxon>
        <taxon>Kickxellomycotina</taxon>
        <taxon>Harpellomycetes</taxon>
        <taxon>Harpellales</taxon>
        <taxon>Legeriomycetaceae</taxon>
        <taxon>Smittium</taxon>
    </lineage>
</organism>
<feature type="region of interest" description="Disordered" evidence="6">
    <location>
        <begin position="729"/>
        <end position="768"/>
    </location>
</feature>
<proteinExistence type="predicted"/>
<feature type="domain" description="C2H2-type" evidence="7">
    <location>
        <begin position="324"/>
        <end position="353"/>
    </location>
</feature>
<dbReference type="InterPro" id="IPR013087">
    <property type="entry name" value="Znf_C2H2_type"/>
</dbReference>
<feature type="compositionally biased region" description="Low complexity" evidence="6">
    <location>
        <begin position="78"/>
        <end position="104"/>
    </location>
</feature>
<evidence type="ECO:0000256" key="1">
    <source>
        <dbReference type="ARBA" id="ARBA00022723"/>
    </source>
</evidence>
<feature type="region of interest" description="Disordered" evidence="6">
    <location>
        <begin position="1"/>
        <end position="154"/>
    </location>
</feature>
<dbReference type="FunFam" id="3.30.160.60:FF:000446">
    <property type="entry name" value="Zinc finger protein"/>
    <property type="match status" value="1"/>
</dbReference>
<feature type="compositionally biased region" description="Low complexity" evidence="6">
    <location>
        <begin position="112"/>
        <end position="154"/>
    </location>
</feature>
<reference evidence="8 9" key="1">
    <citation type="journal article" date="2016" name="Mol. Biol. Evol.">
        <title>Genome-Wide Survey of Gut Fungi (Harpellales) Reveals the First Horizontally Transferred Ubiquitin Gene from a Mosquito Host.</title>
        <authorList>
            <person name="Wang Y."/>
            <person name="White M.M."/>
            <person name="Kvist S."/>
            <person name="Moncalvo J.M."/>
        </authorList>
    </citation>
    <scope>NUCLEOTIDE SEQUENCE [LARGE SCALE GENOMIC DNA]</scope>
    <source>
        <strain evidence="8 9">ALG-7-W6</strain>
    </source>
</reference>
<keyword evidence="2" id="KW-0677">Repeat</keyword>
<dbReference type="InterPro" id="IPR036236">
    <property type="entry name" value="Znf_C2H2_sf"/>
</dbReference>
<feature type="region of interest" description="Disordered" evidence="6">
    <location>
        <begin position="249"/>
        <end position="293"/>
    </location>
</feature>
<feature type="region of interest" description="Disordered" evidence="6">
    <location>
        <begin position="652"/>
        <end position="699"/>
    </location>
</feature>
<feature type="domain" description="C2H2-type" evidence="7">
    <location>
        <begin position="384"/>
        <end position="414"/>
    </location>
</feature>
<keyword evidence="9" id="KW-1185">Reference proteome</keyword>
<feature type="compositionally biased region" description="Polar residues" evidence="6">
    <location>
        <begin position="249"/>
        <end position="266"/>
    </location>
</feature>
<dbReference type="GO" id="GO:0000785">
    <property type="term" value="C:chromatin"/>
    <property type="evidence" value="ECO:0007669"/>
    <property type="project" value="TreeGrafter"/>
</dbReference>
<protein>
    <submittedName>
        <fullName evidence="8">Asparagine-rich zinc finger protein AZF1</fullName>
    </submittedName>
</protein>
<evidence type="ECO:0000259" key="7">
    <source>
        <dbReference type="PROSITE" id="PS50157"/>
    </source>
</evidence>
<feature type="compositionally biased region" description="Polar residues" evidence="6">
    <location>
        <begin position="283"/>
        <end position="293"/>
    </location>
</feature>
<dbReference type="SUPFAM" id="SSF57667">
    <property type="entry name" value="beta-beta-alpha zinc fingers"/>
    <property type="match status" value="2"/>
</dbReference>
<feature type="compositionally biased region" description="Polar residues" evidence="6">
    <location>
        <begin position="729"/>
        <end position="741"/>
    </location>
</feature>
<evidence type="ECO:0000256" key="4">
    <source>
        <dbReference type="ARBA" id="ARBA00022833"/>
    </source>
</evidence>
<dbReference type="GO" id="GO:0005667">
    <property type="term" value="C:transcription regulator complex"/>
    <property type="evidence" value="ECO:0007669"/>
    <property type="project" value="TreeGrafter"/>
</dbReference>
<feature type="region of interest" description="Disordered" evidence="6">
    <location>
        <begin position="472"/>
        <end position="525"/>
    </location>
</feature>
<evidence type="ECO:0000256" key="3">
    <source>
        <dbReference type="ARBA" id="ARBA00022771"/>
    </source>
</evidence>
<dbReference type="SMART" id="SM00355">
    <property type="entry name" value="ZnF_C2H2"/>
    <property type="match status" value="3"/>
</dbReference>
<keyword evidence="1" id="KW-0479">Metal-binding</keyword>
<accession>A0A1R0GNI7</accession>
<comment type="caution">
    <text evidence="8">The sequence shown here is derived from an EMBL/GenBank/DDBJ whole genome shotgun (WGS) entry which is preliminary data.</text>
</comment>
<feature type="compositionally biased region" description="Polar residues" evidence="6">
    <location>
        <begin position="1"/>
        <end position="77"/>
    </location>
</feature>
<dbReference type="GO" id="GO:0000981">
    <property type="term" value="F:DNA-binding transcription factor activity, RNA polymerase II-specific"/>
    <property type="evidence" value="ECO:0007669"/>
    <property type="project" value="TreeGrafter"/>
</dbReference>
<dbReference type="STRING" id="133383.A0A1R0GNI7"/>
<feature type="compositionally biased region" description="Polar residues" evidence="6">
    <location>
        <begin position="484"/>
        <end position="512"/>
    </location>
</feature>
<dbReference type="Gene3D" id="3.30.160.60">
    <property type="entry name" value="Classic Zinc Finger"/>
    <property type="match status" value="3"/>
</dbReference>
<dbReference type="PROSITE" id="PS50157">
    <property type="entry name" value="ZINC_FINGER_C2H2_2"/>
    <property type="match status" value="3"/>
</dbReference>
<dbReference type="PROSITE" id="PS00028">
    <property type="entry name" value="ZINC_FINGER_C2H2_1"/>
    <property type="match status" value="3"/>
</dbReference>
<feature type="compositionally biased region" description="Low complexity" evidence="6">
    <location>
        <begin position="747"/>
        <end position="763"/>
    </location>
</feature>
<dbReference type="Pfam" id="PF00096">
    <property type="entry name" value="zf-C2H2"/>
    <property type="match status" value="3"/>
</dbReference>
<dbReference type="OrthoDB" id="6077919at2759"/>
<dbReference type="Proteomes" id="UP000187455">
    <property type="component" value="Unassembled WGS sequence"/>
</dbReference>
<evidence type="ECO:0000313" key="9">
    <source>
        <dbReference type="Proteomes" id="UP000187455"/>
    </source>
</evidence>
<feature type="region of interest" description="Disordered" evidence="6">
    <location>
        <begin position="819"/>
        <end position="844"/>
    </location>
</feature>
<feature type="compositionally biased region" description="Polar residues" evidence="6">
    <location>
        <begin position="834"/>
        <end position="844"/>
    </location>
</feature>
<dbReference type="AlphaFoldDB" id="A0A1R0GNI7"/>